<dbReference type="Pfam" id="PF03476">
    <property type="entry name" value="MOSC_N"/>
    <property type="match status" value="1"/>
</dbReference>
<protein>
    <submittedName>
        <fullName evidence="2">Molybdenum cofactor biosysynthesis protein</fullName>
    </submittedName>
</protein>
<accession>A0A0W1SLR9</accession>
<dbReference type="RefSeq" id="WP_058572265.1">
    <property type="nucleotide sequence ID" value="NZ_LOPV01000181.1"/>
</dbReference>
<dbReference type="EMBL" id="LOPV01000181">
    <property type="protein sequence ID" value="KTG27196.1"/>
    <property type="molecule type" value="Genomic_DNA"/>
</dbReference>
<dbReference type="GO" id="GO:0030170">
    <property type="term" value="F:pyridoxal phosphate binding"/>
    <property type="evidence" value="ECO:0007669"/>
    <property type="project" value="InterPro"/>
</dbReference>
<dbReference type="OrthoDB" id="211216at2157"/>
<dbReference type="SUPFAM" id="SSF50800">
    <property type="entry name" value="PK beta-barrel domain-like"/>
    <property type="match status" value="1"/>
</dbReference>
<dbReference type="InterPro" id="IPR005303">
    <property type="entry name" value="MOCOS_middle"/>
</dbReference>
<dbReference type="InterPro" id="IPR011037">
    <property type="entry name" value="Pyrv_Knase-like_insert_dom_sf"/>
</dbReference>
<keyword evidence="3" id="KW-1185">Reference proteome</keyword>
<dbReference type="InterPro" id="IPR005302">
    <property type="entry name" value="MoCF_Sase_C"/>
</dbReference>
<comment type="caution">
    <text evidence="2">The sequence shown here is derived from an EMBL/GenBank/DDBJ whole genome shotgun (WGS) entry which is preliminary data.</text>
</comment>
<dbReference type="PROSITE" id="PS51340">
    <property type="entry name" value="MOSC"/>
    <property type="match status" value="1"/>
</dbReference>
<name>A0A0W1SLR9_9EURY</name>
<dbReference type="SUPFAM" id="SSF141673">
    <property type="entry name" value="MOSC N-terminal domain-like"/>
    <property type="match status" value="1"/>
</dbReference>
<feature type="domain" description="MOSC" evidence="1">
    <location>
        <begin position="98"/>
        <end position="269"/>
    </location>
</feature>
<reference evidence="2 3" key="1">
    <citation type="submission" date="2015-12" db="EMBL/GenBank/DDBJ databases">
        <title>Haloferax profundi sp. nov. isolated from the Discovery deep brine-seawater interface in the Red Sea.</title>
        <authorList>
            <person name="Zhang G."/>
            <person name="Stingl U."/>
            <person name="Rashid M."/>
        </authorList>
    </citation>
    <scope>NUCLEOTIDE SEQUENCE [LARGE SCALE GENOMIC DNA]</scope>
    <source>
        <strain evidence="2 3">SB29</strain>
    </source>
</reference>
<sequence length="280" mass="30900">MTNGAEADDQQTTDAAVTLDRIAVYPVKSLDPEYVERTQLVENGGLSGDREYAIFDADGNYVNGKRERAIHRIRSSVSLDDDTIRLSAPDCDDYGGPIADADDWLSAYFGYDVELRRDSSGGFPDDTTASGPTVISTATLERVASWFEEIDTDEMRRRLRPNLELDAPVPFWEDHLFDQRETCVEFSIGAASFAGVNPCQRCVVPTRDPDTGESTPGFREAFVTKRRETLPPWSGGDWFDHDFRLMVNTVVPESSWGETLAVGDDVTVGNVVSADSHVSG</sequence>
<evidence type="ECO:0000259" key="1">
    <source>
        <dbReference type="PROSITE" id="PS51340"/>
    </source>
</evidence>
<evidence type="ECO:0000313" key="2">
    <source>
        <dbReference type="EMBL" id="KTG27196.1"/>
    </source>
</evidence>
<dbReference type="GO" id="GO:0030151">
    <property type="term" value="F:molybdenum ion binding"/>
    <property type="evidence" value="ECO:0007669"/>
    <property type="project" value="InterPro"/>
</dbReference>
<proteinExistence type="predicted"/>
<dbReference type="AlphaFoldDB" id="A0A0W1SLR9"/>
<dbReference type="GO" id="GO:0003824">
    <property type="term" value="F:catalytic activity"/>
    <property type="evidence" value="ECO:0007669"/>
    <property type="project" value="InterPro"/>
</dbReference>
<organism evidence="2 3">
    <name type="scientific">Haloferax profundi</name>
    <dbReference type="NCBI Taxonomy" id="1544718"/>
    <lineage>
        <taxon>Archaea</taxon>
        <taxon>Methanobacteriati</taxon>
        <taxon>Methanobacteriota</taxon>
        <taxon>Stenosarchaea group</taxon>
        <taxon>Halobacteria</taxon>
        <taxon>Halobacteriales</taxon>
        <taxon>Haloferacaceae</taxon>
        <taxon>Haloferax</taxon>
    </lineage>
</organism>
<evidence type="ECO:0000313" key="3">
    <source>
        <dbReference type="Proteomes" id="UP000053157"/>
    </source>
</evidence>
<dbReference type="Pfam" id="PF03473">
    <property type="entry name" value="MOSC"/>
    <property type="match status" value="1"/>
</dbReference>
<dbReference type="Proteomes" id="UP000053157">
    <property type="component" value="Unassembled WGS sequence"/>
</dbReference>
<gene>
    <name evidence="2" type="ORF">AUR66_14795</name>
</gene>